<name>A0A078A3G1_STYLE</name>
<evidence type="ECO:0000313" key="6">
    <source>
        <dbReference type="Proteomes" id="UP000039865"/>
    </source>
</evidence>
<dbReference type="SUPFAM" id="SSF47676">
    <property type="entry name" value="Conserved domain common to transcription factors TFIIS, elongin A, CRSP70"/>
    <property type="match status" value="1"/>
</dbReference>
<dbReference type="EMBL" id="CCKQ01004156">
    <property type="protein sequence ID" value="CDW75299.1"/>
    <property type="molecule type" value="Genomic_DNA"/>
</dbReference>
<evidence type="ECO:0000313" key="5">
    <source>
        <dbReference type="EMBL" id="CDW75299.1"/>
    </source>
</evidence>
<dbReference type="InterPro" id="IPR017923">
    <property type="entry name" value="TFIIS_N"/>
</dbReference>
<reference evidence="5 6" key="1">
    <citation type="submission" date="2014-06" db="EMBL/GenBank/DDBJ databases">
        <authorList>
            <person name="Swart Estienne"/>
        </authorList>
    </citation>
    <scope>NUCLEOTIDE SEQUENCE [LARGE SCALE GENOMIC DNA]</scope>
    <source>
        <strain evidence="5 6">130c</strain>
    </source>
</reference>
<feature type="region of interest" description="Disordered" evidence="3">
    <location>
        <begin position="28"/>
        <end position="48"/>
    </location>
</feature>
<dbReference type="PANTHER" id="PTHR46010">
    <property type="entry name" value="PROTEIN IWS1 HOMOLOG"/>
    <property type="match status" value="1"/>
</dbReference>
<evidence type="ECO:0000259" key="4">
    <source>
        <dbReference type="PROSITE" id="PS51319"/>
    </source>
</evidence>
<evidence type="ECO:0000256" key="3">
    <source>
        <dbReference type="SAM" id="MobiDB-lite"/>
    </source>
</evidence>
<sequence>MIAPSSGLNMFSGKLNSHNHSVLEQMFPNLRKKSEKNKNKKSQEESLKQEMEQHTAYLIAKMKKVVQEDHYAIMSQQPAISRLCLIREVDEELRKKMVQHEFLAQGGIKVLSDWISENPDGSYPLVQVIELVYTILENLPIESQHLEQSKIAKVLSLYAKNLCGYPHLANRALTIIQRWQAIVYKLSYKYDEDGYHERKQRDLREKIKQIGSRMDMGNAEEELIKRNPTGQIIMTSSNFDFIEKPKPIVEPRKLKERSCTAKEQIEKAFNQLRKQKNTTGQFI</sequence>
<dbReference type="GO" id="GO:0005634">
    <property type="term" value="C:nucleus"/>
    <property type="evidence" value="ECO:0007669"/>
    <property type="project" value="UniProtKB-SubCell"/>
</dbReference>
<dbReference type="InParanoid" id="A0A078A3G1"/>
<dbReference type="PROSITE" id="PS51319">
    <property type="entry name" value="TFIIS_N"/>
    <property type="match status" value="1"/>
</dbReference>
<dbReference type="InterPro" id="IPR051037">
    <property type="entry name" value="RNAPII_TF_IWS1"/>
</dbReference>
<protein>
    <submittedName>
        <fullName evidence="5">Cg9915-pa</fullName>
    </submittedName>
</protein>
<keyword evidence="6" id="KW-1185">Reference proteome</keyword>
<dbReference type="Gene3D" id="1.20.930.10">
    <property type="entry name" value="Conserved domain common to transcription factors TFIIS, elongin A, CRSP70"/>
    <property type="match status" value="1"/>
</dbReference>
<feature type="domain" description="TFIIS N-terminal" evidence="4">
    <location>
        <begin position="109"/>
        <end position="186"/>
    </location>
</feature>
<dbReference type="GO" id="GO:0016973">
    <property type="term" value="P:poly(A)+ mRNA export from nucleus"/>
    <property type="evidence" value="ECO:0007669"/>
    <property type="project" value="TreeGrafter"/>
</dbReference>
<dbReference type="AlphaFoldDB" id="A0A078A3G1"/>
<comment type="similarity">
    <text evidence="1">Belongs to the IWS1 family.</text>
</comment>
<accession>A0A078A3G1</accession>
<dbReference type="InterPro" id="IPR035441">
    <property type="entry name" value="TFIIS/LEDGF_dom_sf"/>
</dbReference>
<dbReference type="Pfam" id="PF08711">
    <property type="entry name" value="Med26"/>
    <property type="match status" value="1"/>
</dbReference>
<comment type="subcellular location">
    <subcellularLocation>
        <location evidence="2">Nucleus</location>
    </subcellularLocation>
</comment>
<dbReference type="OrthoDB" id="21124at2759"/>
<evidence type="ECO:0000256" key="2">
    <source>
        <dbReference type="PROSITE-ProRule" id="PRU00649"/>
    </source>
</evidence>
<dbReference type="PANTHER" id="PTHR46010:SF1">
    <property type="entry name" value="PROTEIN IWS1 HOMOLOG"/>
    <property type="match status" value="1"/>
</dbReference>
<evidence type="ECO:0000256" key="1">
    <source>
        <dbReference type="ARBA" id="ARBA00037992"/>
    </source>
</evidence>
<organism evidence="5 6">
    <name type="scientific">Stylonychia lemnae</name>
    <name type="common">Ciliate</name>
    <dbReference type="NCBI Taxonomy" id="5949"/>
    <lineage>
        <taxon>Eukaryota</taxon>
        <taxon>Sar</taxon>
        <taxon>Alveolata</taxon>
        <taxon>Ciliophora</taxon>
        <taxon>Intramacronucleata</taxon>
        <taxon>Spirotrichea</taxon>
        <taxon>Stichotrichia</taxon>
        <taxon>Sporadotrichida</taxon>
        <taxon>Oxytrichidae</taxon>
        <taxon>Stylonychinae</taxon>
        <taxon>Stylonychia</taxon>
    </lineage>
</organism>
<keyword evidence="2" id="KW-0539">Nucleus</keyword>
<gene>
    <name evidence="5" type="primary">Contig737.g814</name>
    <name evidence="5" type="ORF">STYLEM_4286</name>
</gene>
<dbReference type="Proteomes" id="UP000039865">
    <property type="component" value="Unassembled WGS sequence"/>
</dbReference>
<feature type="compositionally biased region" description="Basic residues" evidence="3">
    <location>
        <begin position="30"/>
        <end position="40"/>
    </location>
</feature>
<proteinExistence type="inferred from homology"/>